<protein>
    <submittedName>
        <fullName evidence="1">Tetratricopeptide repeat protein</fullName>
    </submittedName>
</protein>
<dbReference type="EMBL" id="JABCRE010000002">
    <property type="protein sequence ID" value="NMW31084.1"/>
    <property type="molecule type" value="Genomic_DNA"/>
</dbReference>
<sequence>MSFIPILALAAGVFLFATFALKLPRAGWTLFGAALLFGLTGYALQGSPGYAGAPKSGAPALSEDNFAMIDARREFFDPTTVPSRFVTVSDGFSRNGQFQDAANMLRNAVAENPGDTEAWVALGNAIIEHADGTLTPAALYAYSRADRISPGHPAASYFLGVGLLRSGRPGEARGVWADMLENAPEDAGWKPQLEDRLQRLDQLLTQIGPQGPVAVPAQ</sequence>
<organism evidence="1 2">
    <name type="scientific">Pontixanthobacter rizhaonensis</name>
    <dbReference type="NCBI Taxonomy" id="2730337"/>
    <lineage>
        <taxon>Bacteria</taxon>
        <taxon>Pseudomonadati</taxon>
        <taxon>Pseudomonadota</taxon>
        <taxon>Alphaproteobacteria</taxon>
        <taxon>Sphingomonadales</taxon>
        <taxon>Erythrobacteraceae</taxon>
        <taxon>Pontixanthobacter</taxon>
    </lineage>
</organism>
<name>A0A848QJ44_9SPHN</name>
<dbReference type="AlphaFoldDB" id="A0A848QJ44"/>
<gene>
    <name evidence="1" type="ORF">HKD42_03315</name>
</gene>
<dbReference type="RefSeq" id="WP_170010274.1">
    <property type="nucleotide sequence ID" value="NZ_JABCRE010000002.1"/>
</dbReference>
<dbReference type="SUPFAM" id="SSF48452">
    <property type="entry name" value="TPR-like"/>
    <property type="match status" value="1"/>
</dbReference>
<evidence type="ECO:0000313" key="2">
    <source>
        <dbReference type="Proteomes" id="UP000561181"/>
    </source>
</evidence>
<dbReference type="Proteomes" id="UP000561181">
    <property type="component" value="Unassembled WGS sequence"/>
</dbReference>
<dbReference type="InterPro" id="IPR011990">
    <property type="entry name" value="TPR-like_helical_dom_sf"/>
</dbReference>
<dbReference type="Pfam" id="PF13432">
    <property type="entry name" value="TPR_16"/>
    <property type="match status" value="1"/>
</dbReference>
<proteinExistence type="predicted"/>
<evidence type="ECO:0000313" key="1">
    <source>
        <dbReference type="EMBL" id="NMW31084.1"/>
    </source>
</evidence>
<accession>A0A848QJ44</accession>
<keyword evidence="2" id="KW-1185">Reference proteome</keyword>
<dbReference type="Gene3D" id="1.25.40.10">
    <property type="entry name" value="Tetratricopeptide repeat domain"/>
    <property type="match status" value="1"/>
</dbReference>
<comment type="caution">
    <text evidence="1">The sequence shown here is derived from an EMBL/GenBank/DDBJ whole genome shotgun (WGS) entry which is preliminary data.</text>
</comment>
<reference evidence="1 2" key="1">
    <citation type="submission" date="2020-04" db="EMBL/GenBank/DDBJ databases">
        <authorList>
            <person name="Liu A."/>
        </authorList>
    </citation>
    <scope>NUCLEOTIDE SEQUENCE [LARGE SCALE GENOMIC DNA]</scope>
    <source>
        <strain evidence="1 2">RZ02</strain>
    </source>
</reference>